<keyword evidence="3" id="KW-1185">Reference proteome</keyword>
<reference evidence="2 3" key="1">
    <citation type="submission" date="2024-02" db="EMBL/GenBank/DDBJ databases">
        <authorList>
            <person name="Chen Y."/>
            <person name="Shah S."/>
            <person name="Dougan E. K."/>
            <person name="Thang M."/>
            <person name="Chan C."/>
        </authorList>
    </citation>
    <scope>NUCLEOTIDE SEQUENCE [LARGE SCALE GENOMIC DNA]</scope>
</reference>
<dbReference type="EMBL" id="CAXAMN010014958">
    <property type="protein sequence ID" value="CAK9044695.1"/>
    <property type="molecule type" value="Genomic_DNA"/>
</dbReference>
<feature type="region of interest" description="Disordered" evidence="1">
    <location>
        <begin position="1"/>
        <end position="42"/>
    </location>
</feature>
<gene>
    <name evidence="2" type="ORF">CCMP2556_LOCUS23482</name>
</gene>
<evidence type="ECO:0000313" key="3">
    <source>
        <dbReference type="Proteomes" id="UP001642484"/>
    </source>
</evidence>
<evidence type="ECO:0000256" key="1">
    <source>
        <dbReference type="SAM" id="MobiDB-lite"/>
    </source>
</evidence>
<feature type="compositionally biased region" description="Basic and acidic residues" evidence="1">
    <location>
        <begin position="148"/>
        <end position="157"/>
    </location>
</feature>
<feature type="region of interest" description="Disordered" evidence="1">
    <location>
        <begin position="122"/>
        <end position="190"/>
    </location>
</feature>
<sequence>RIDEVRKRIDVQTVARATDGQKELKASQDAGSSDDDKPTTVPNLLELSLEAAMHKIEAKLDLMMERTESPTSITGFSKLRSEMSEAMESASLIPSRPRKPFLRPDPFTRMYMRREVSPRDRIEDGGWTQSLGLSLGLSSQKGRKRRSLRDAEAKMEPTEPAGPWPSTTIQEVSRRGSVSPQSQLPNTRDL</sequence>
<organism evidence="2 3">
    <name type="scientific">Durusdinium trenchii</name>
    <dbReference type="NCBI Taxonomy" id="1381693"/>
    <lineage>
        <taxon>Eukaryota</taxon>
        <taxon>Sar</taxon>
        <taxon>Alveolata</taxon>
        <taxon>Dinophyceae</taxon>
        <taxon>Suessiales</taxon>
        <taxon>Symbiodiniaceae</taxon>
        <taxon>Durusdinium</taxon>
    </lineage>
</organism>
<feature type="compositionally biased region" description="Low complexity" evidence="1">
    <location>
        <begin position="130"/>
        <end position="139"/>
    </location>
</feature>
<comment type="caution">
    <text evidence="2">The sequence shown here is derived from an EMBL/GenBank/DDBJ whole genome shotgun (WGS) entry which is preliminary data.</text>
</comment>
<dbReference type="Proteomes" id="UP001642484">
    <property type="component" value="Unassembled WGS sequence"/>
</dbReference>
<proteinExistence type="predicted"/>
<accession>A0ABP0LZP2</accession>
<feature type="compositionally biased region" description="Polar residues" evidence="1">
    <location>
        <begin position="165"/>
        <end position="190"/>
    </location>
</feature>
<evidence type="ECO:0000313" key="2">
    <source>
        <dbReference type="EMBL" id="CAK9044695.1"/>
    </source>
</evidence>
<feature type="compositionally biased region" description="Basic and acidic residues" evidence="1">
    <location>
        <begin position="1"/>
        <end position="10"/>
    </location>
</feature>
<name>A0ABP0LZP2_9DINO</name>
<protein>
    <submittedName>
        <fullName evidence="2">Uncharacterized protein</fullName>
    </submittedName>
</protein>
<feature type="non-terminal residue" evidence="2">
    <location>
        <position position="1"/>
    </location>
</feature>